<feature type="transmembrane region" description="Helical" evidence="1">
    <location>
        <begin position="159"/>
        <end position="179"/>
    </location>
</feature>
<dbReference type="OrthoDB" id="5293596at2759"/>
<feature type="transmembrane region" description="Helical" evidence="1">
    <location>
        <begin position="214"/>
        <end position="237"/>
    </location>
</feature>
<feature type="transmembrane region" description="Helical" evidence="1">
    <location>
        <begin position="369"/>
        <end position="387"/>
    </location>
</feature>
<organism evidence="2 3">
    <name type="scientific">Stachybotrys elegans</name>
    <dbReference type="NCBI Taxonomy" id="80388"/>
    <lineage>
        <taxon>Eukaryota</taxon>
        <taxon>Fungi</taxon>
        <taxon>Dikarya</taxon>
        <taxon>Ascomycota</taxon>
        <taxon>Pezizomycotina</taxon>
        <taxon>Sordariomycetes</taxon>
        <taxon>Hypocreomycetidae</taxon>
        <taxon>Hypocreales</taxon>
        <taxon>Stachybotryaceae</taxon>
        <taxon>Stachybotrys</taxon>
    </lineage>
</organism>
<evidence type="ECO:0000313" key="2">
    <source>
        <dbReference type="EMBL" id="KAH7310560.1"/>
    </source>
</evidence>
<reference evidence="2" key="1">
    <citation type="journal article" date="2021" name="Nat. Commun.">
        <title>Genetic determinants of endophytism in the Arabidopsis root mycobiome.</title>
        <authorList>
            <person name="Mesny F."/>
            <person name="Miyauchi S."/>
            <person name="Thiergart T."/>
            <person name="Pickel B."/>
            <person name="Atanasova L."/>
            <person name="Karlsson M."/>
            <person name="Huettel B."/>
            <person name="Barry K.W."/>
            <person name="Haridas S."/>
            <person name="Chen C."/>
            <person name="Bauer D."/>
            <person name="Andreopoulos W."/>
            <person name="Pangilinan J."/>
            <person name="LaButti K."/>
            <person name="Riley R."/>
            <person name="Lipzen A."/>
            <person name="Clum A."/>
            <person name="Drula E."/>
            <person name="Henrissat B."/>
            <person name="Kohler A."/>
            <person name="Grigoriev I.V."/>
            <person name="Martin F.M."/>
            <person name="Hacquard S."/>
        </authorList>
    </citation>
    <scope>NUCLEOTIDE SEQUENCE</scope>
    <source>
        <strain evidence="2">MPI-CAGE-CH-0235</strain>
    </source>
</reference>
<feature type="transmembrane region" description="Helical" evidence="1">
    <location>
        <begin position="120"/>
        <end position="139"/>
    </location>
</feature>
<dbReference type="AlphaFoldDB" id="A0A8K0SKV3"/>
<keyword evidence="3" id="KW-1185">Reference proteome</keyword>
<accession>A0A8K0SKV3</accession>
<keyword evidence="1" id="KW-0472">Membrane</keyword>
<sequence length="416" mass="45952">MLVGRCLSGRCQPPQSCATAFLTAPSMDFLTALEVLNSAPPWPSTSSICKPRLAVSIAQHHWSCCSILFHPLHSLHSSTEMDSTPLLSAIGGLPGPNTMQDHPAFLRASHSPWRCIPQNVLVVLRGIILAYLMATAVTGTDYKLSLESGYTNWRYLFDFSVVSFLFVLVYHAITFSWTFTHLYYPHAENVGGVEGYILWAMSLPSNMGSLRKQFYFTFFYTTTTVFAFMNSALYWFVTRQNNEPGVIEPPPAPPSVSGAPGEGGEIWGWGTDTMHMPIPPGAPFSDLFGEEWFAAFNITNMYAITSLIMVFEILFLNSIKRPYSIGGHLFGLMFLSGMYLGWAGIGRATTGWYAFEWLDTSVVGSQEAVTAYCIGFVVLSPLMYTLMQGFIGIREGLTWSLSESRAAAAAQEALED</sequence>
<protein>
    <submittedName>
        <fullName evidence="2">Uncharacterized protein</fullName>
    </submittedName>
</protein>
<keyword evidence="1" id="KW-1133">Transmembrane helix</keyword>
<gene>
    <name evidence="2" type="ORF">B0I35DRAFT_439284</name>
</gene>
<name>A0A8K0SKV3_9HYPO</name>
<evidence type="ECO:0000256" key="1">
    <source>
        <dbReference type="SAM" id="Phobius"/>
    </source>
</evidence>
<proteinExistence type="predicted"/>
<dbReference type="EMBL" id="JAGPNK010000012">
    <property type="protein sequence ID" value="KAH7310560.1"/>
    <property type="molecule type" value="Genomic_DNA"/>
</dbReference>
<evidence type="ECO:0000313" key="3">
    <source>
        <dbReference type="Proteomes" id="UP000813444"/>
    </source>
</evidence>
<feature type="transmembrane region" description="Helical" evidence="1">
    <location>
        <begin position="292"/>
        <end position="317"/>
    </location>
</feature>
<dbReference type="Proteomes" id="UP000813444">
    <property type="component" value="Unassembled WGS sequence"/>
</dbReference>
<comment type="caution">
    <text evidence="2">The sequence shown here is derived from an EMBL/GenBank/DDBJ whole genome shotgun (WGS) entry which is preliminary data.</text>
</comment>
<feature type="transmembrane region" description="Helical" evidence="1">
    <location>
        <begin position="329"/>
        <end position="349"/>
    </location>
</feature>
<keyword evidence="1" id="KW-0812">Transmembrane</keyword>